<dbReference type="AlphaFoldDB" id="A0A1R1Q7J8"/>
<evidence type="ECO:0000313" key="1">
    <source>
        <dbReference type="EMBL" id="OMH98378.1"/>
    </source>
</evidence>
<accession>A0A1R1RFC3</accession>
<dbReference type="RefSeq" id="WP_076764163.1">
    <property type="nucleotide sequence ID" value="NZ_JARMMK010000014.1"/>
</dbReference>
<reference evidence="1 2" key="1">
    <citation type="submission" date="2017-01" db="EMBL/GenBank/DDBJ databases">
        <title>Bacillus phylogenomics.</title>
        <authorList>
            <person name="Dunlap C."/>
        </authorList>
    </citation>
    <scope>NUCLEOTIDE SEQUENCE [LARGE SCALE GENOMIC DNA]</scope>
    <source>
        <strain evidence="1 2">NRRL B-41282</strain>
    </source>
</reference>
<dbReference type="EMBL" id="MTJL01000054">
    <property type="protein sequence ID" value="OMH98378.1"/>
    <property type="molecule type" value="Genomic_DNA"/>
</dbReference>
<name>A0A1R1Q7J8_9BACI</name>
<sequence length="92" mass="10668">MNFQWMTALFRNRDLLFGRRKNRGTMWMTLLGLGISLAAFLFRRNGNKNNPVQNLMKNFNQKTNSPNVASSLVNEFSNELTPNQNAFNNKKN</sequence>
<accession>A0A1R1Q7J8</accession>
<keyword evidence="2" id="KW-1185">Reference proteome</keyword>
<dbReference type="Proteomes" id="UP000187367">
    <property type="component" value="Unassembled WGS sequence"/>
</dbReference>
<comment type="caution">
    <text evidence="1">The sequence shown here is derived from an EMBL/GenBank/DDBJ whole genome shotgun (WGS) entry which is preliminary data.</text>
</comment>
<protein>
    <submittedName>
        <fullName evidence="1">Uncharacterized protein</fullName>
    </submittedName>
</protein>
<proteinExistence type="predicted"/>
<gene>
    <name evidence="1" type="ORF">BW143_21435</name>
</gene>
<organism evidence="1 2">
    <name type="scientific">Bacillus swezeyi</name>
    <dbReference type="NCBI Taxonomy" id="1925020"/>
    <lineage>
        <taxon>Bacteria</taxon>
        <taxon>Bacillati</taxon>
        <taxon>Bacillota</taxon>
        <taxon>Bacilli</taxon>
        <taxon>Bacillales</taxon>
        <taxon>Bacillaceae</taxon>
        <taxon>Bacillus</taxon>
    </lineage>
</organism>
<evidence type="ECO:0000313" key="2">
    <source>
        <dbReference type="Proteomes" id="UP000187367"/>
    </source>
</evidence>